<sequence length="157" mass="15390">MKLLSLCTSMLLATTAAAAAIAANPHSIYRRCPADTTAPDAMPTSIESVSPAPSSLPPATTTTLAPSPVASPTASPPPAPAAPSDDSSSSTSPQKTVTIAPGDTLEKIAAANGVGVCDLARANEIADPNKILAGSTLVVLGLAGDKDNSTCLEAGGV</sequence>
<dbReference type="PROSITE" id="PS51782">
    <property type="entry name" value="LYSM"/>
    <property type="match status" value="1"/>
</dbReference>
<feature type="region of interest" description="Disordered" evidence="1">
    <location>
        <begin position="34"/>
        <end position="101"/>
    </location>
</feature>
<reference evidence="4 5" key="2">
    <citation type="journal article" date="2013" name="PLoS Genet.">
        <title>Comparative genome structure, secondary metabolite, and effector coding capacity across Cochliobolus pathogens.</title>
        <authorList>
            <person name="Condon B.J."/>
            <person name="Leng Y."/>
            <person name="Wu D."/>
            <person name="Bushley K.E."/>
            <person name="Ohm R.A."/>
            <person name="Otillar R."/>
            <person name="Martin J."/>
            <person name="Schackwitz W."/>
            <person name="Grimwood J."/>
            <person name="MohdZainudin N."/>
            <person name="Xue C."/>
            <person name="Wang R."/>
            <person name="Manning V.A."/>
            <person name="Dhillon B."/>
            <person name="Tu Z.J."/>
            <person name="Steffenson B.J."/>
            <person name="Salamov A."/>
            <person name="Sun H."/>
            <person name="Lowry S."/>
            <person name="LaButti K."/>
            <person name="Han J."/>
            <person name="Copeland A."/>
            <person name="Lindquist E."/>
            <person name="Barry K."/>
            <person name="Schmutz J."/>
            <person name="Baker S.E."/>
            <person name="Ciuffetti L.M."/>
            <person name="Grigoriev I.V."/>
            <person name="Zhong S."/>
            <person name="Turgeon B.G."/>
        </authorList>
    </citation>
    <scope>NUCLEOTIDE SEQUENCE [LARGE SCALE GENOMIC DNA]</scope>
    <source>
        <strain evidence="5">28A</strain>
    </source>
</reference>
<accession>R0KBC1</accession>
<keyword evidence="5" id="KW-1185">Reference proteome</keyword>
<evidence type="ECO:0000313" key="4">
    <source>
        <dbReference type="EMBL" id="EOA90223.1"/>
    </source>
</evidence>
<dbReference type="GeneID" id="19404190"/>
<dbReference type="EMBL" id="KB908493">
    <property type="protein sequence ID" value="EOA90223.1"/>
    <property type="molecule type" value="Genomic_DNA"/>
</dbReference>
<dbReference type="CDD" id="cd00118">
    <property type="entry name" value="LysM"/>
    <property type="match status" value="1"/>
</dbReference>
<dbReference type="OrthoDB" id="2107166at2759"/>
<feature type="chain" id="PRO_5004343205" evidence="2">
    <location>
        <begin position="19"/>
        <end position="157"/>
    </location>
</feature>
<feature type="signal peptide" evidence="2">
    <location>
        <begin position="1"/>
        <end position="18"/>
    </location>
</feature>
<dbReference type="Pfam" id="PF01476">
    <property type="entry name" value="LysM"/>
    <property type="match status" value="1"/>
</dbReference>
<reference evidence="4 5" key="1">
    <citation type="journal article" date="2012" name="PLoS Pathog.">
        <title>Diverse lifestyles and strategies of plant pathogenesis encoded in the genomes of eighteen Dothideomycetes fungi.</title>
        <authorList>
            <person name="Ohm R.A."/>
            <person name="Feau N."/>
            <person name="Henrissat B."/>
            <person name="Schoch C.L."/>
            <person name="Horwitz B.A."/>
            <person name="Barry K.W."/>
            <person name="Condon B.J."/>
            <person name="Copeland A.C."/>
            <person name="Dhillon B."/>
            <person name="Glaser F."/>
            <person name="Hesse C.N."/>
            <person name="Kosti I."/>
            <person name="LaButti K."/>
            <person name="Lindquist E.A."/>
            <person name="Lucas S."/>
            <person name="Salamov A.A."/>
            <person name="Bradshaw R.E."/>
            <person name="Ciuffetti L."/>
            <person name="Hamelin R.C."/>
            <person name="Kema G.H.J."/>
            <person name="Lawrence C."/>
            <person name="Scott J.A."/>
            <person name="Spatafora J.W."/>
            <person name="Turgeon B.G."/>
            <person name="de Wit P.J.G.M."/>
            <person name="Zhong S."/>
            <person name="Goodwin S.B."/>
            <person name="Grigoriev I.V."/>
        </authorList>
    </citation>
    <scope>NUCLEOTIDE SEQUENCE [LARGE SCALE GENOMIC DNA]</scope>
    <source>
        <strain evidence="5">28A</strain>
    </source>
</reference>
<keyword evidence="2" id="KW-0732">Signal</keyword>
<dbReference type="InterPro" id="IPR018392">
    <property type="entry name" value="LysM"/>
</dbReference>
<evidence type="ECO:0000313" key="5">
    <source>
        <dbReference type="Proteomes" id="UP000016935"/>
    </source>
</evidence>
<feature type="compositionally biased region" description="Low complexity" evidence="1">
    <location>
        <begin position="48"/>
        <end position="73"/>
    </location>
</feature>
<organism evidence="4 5">
    <name type="scientific">Exserohilum turcicum (strain 28A)</name>
    <name type="common">Northern leaf blight fungus</name>
    <name type="synonym">Setosphaeria turcica</name>
    <dbReference type="NCBI Taxonomy" id="671987"/>
    <lineage>
        <taxon>Eukaryota</taxon>
        <taxon>Fungi</taxon>
        <taxon>Dikarya</taxon>
        <taxon>Ascomycota</taxon>
        <taxon>Pezizomycotina</taxon>
        <taxon>Dothideomycetes</taxon>
        <taxon>Pleosporomycetidae</taxon>
        <taxon>Pleosporales</taxon>
        <taxon>Pleosporineae</taxon>
        <taxon>Pleosporaceae</taxon>
        <taxon>Exserohilum</taxon>
    </lineage>
</organism>
<evidence type="ECO:0000256" key="2">
    <source>
        <dbReference type="SAM" id="SignalP"/>
    </source>
</evidence>
<dbReference type="RefSeq" id="XP_008021885.1">
    <property type="nucleotide sequence ID" value="XM_008023694.1"/>
</dbReference>
<proteinExistence type="predicted"/>
<evidence type="ECO:0000256" key="1">
    <source>
        <dbReference type="SAM" id="MobiDB-lite"/>
    </source>
</evidence>
<evidence type="ECO:0000259" key="3">
    <source>
        <dbReference type="PROSITE" id="PS51782"/>
    </source>
</evidence>
<dbReference type="SUPFAM" id="SSF54106">
    <property type="entry name" value="LysM domain"/>
    <property type="match status" value="1"/>
</dbReference>
<dbReference type="AlphaFoldDB" id="R0KBC1"/>
<name>R0KBC1_EXST2</name>
<dbReference type="HOGENOM" id="CLU_1679035_0_0_1"/>
<dbReference type="SMART" id="SM00257">
    <property type="entry name" value="LysM"/>
    <property type="match status" value="1"/>
</dbReference>
<dbReference type="STRING" id="671987.R0KBC1"/>
<feature type="compositionally biased region" description="Low complexity" evidence="1">
    <location>
        <begin position="82"/>
        <end position="93"/>
    </location>
</feature>
<protein>
    <submittedName>
        <fullName evidence="4">Carbohydrate-binding module family 50 protein</fullName>
    </submittedName>
</protein>
<dbReference type="Proteomes" id="UP000016935">
    <property type="component" value="Unassembled WGS sequence"/>
</dbReference>
<gene>
    <name evidence="4" type="ORF">SETTUDRAFT_36875</name>
</gene>
<dbReference type="Gene3D" id="3.10.350.10">
    <property type="entry name" value="LysM domain"/>
    <property type="match status" value="1"/>
</dbReference>
<dbReference type="InterPro" id="IPR036779">
    <property type="entry name" value="LysM_dom_sf"/>
</dbReference>
<feature type="domain" description="LysM" evidence="3">
    <location>
        <begin position="95"/>
        <end position="139"/>
    </location>
</feature>